<comment type="caution">
    <text evidence="2">The sequence shown here is derived from an EMBL/GenBank/DDBJ whole genome shotgun (WGS) entry which is preliminary data.</text>
</comment>
<reference evidence="2 3" key="1">
    <citation type="submission" date="2018-06" db="EMBL/GenBank/DDBJ databases">
        <title>Streptacidiphilus pinicola sp. nov., isolated from pine grove soil.</title>
        <authorList>
            <person name="Roh S.G."/>
            <person name="Park S."/>
            <person name="Kim M.-K."/>
            <person name="Yun B.-R."/>
            <person name="Park J."/>
            <person name="Kim M.J."/>
            <person name="Kim Y.S."/>
            <person name="Kim S.B."/>
        </authorList>
    </citation>
    <scope>NUCLEOTIDE SEQUENCE [LARGE SCALE GENOMIC DNA]</scope>
    <source>
        <strain evidence="2 3">MMS16-CNU450</strain>
    </source>
</reference>
<evidence type="ECO:0000256" key="1">
    <source>
        <dbReference type="SAM" id="SignalP"/>
    </source>
</evidence>
<proteinExistence type="predicted"/>
<gene>
    <name evidence="2" type="ORF">DN069_12975</name>
</gene>
<sequence>MNLTRRSATLAALIAAALMTAAQPALANQWISLDAASGDSSVTGHAELSVTRDHGGYRITGAVEAFRGCVELKAVNMHLGDYWGGDTITKTCKPNTRVPVDSWTHHGDVVLTALVDGGPDWDSRIVALHG</sequence>
<feature type="signal peptide" evidence="1">
    <location>
        <begin position="1"/>
        <end position="27"/>
    </location>
</feature>
<feature type="chain" id="PRO_5016138132" evidence="1">
    <location>
        <begin position="28"/>
        <end position="130"/>
    </location>
</feature>
<accession>A0A2X0K7G0</accession>
<keyword evidence="3" id="KW-1185">Reference proteome</keyword>
<keyword evidence="1" id="KW-0732">Signal</keyword>
<evidence type="ECO:0000313" key="2">
    <source>
        <dbReference type="EMBL" id="RAG85205.1"/>
    </source>
</evidence>
<name>A0A2X0K7G0_9ACTN</name>
<dbReference type="RefSeq" id="WP_111501104.1">
    <property type="nucleotide sequence ID" value="NZ_QKYN01000047.1"/>
</dbReference>
<evidence type="ECO:0000313" key="3">
    <source>
        <dbReference type="Proteomes" id="UP000248889"/>
    </source>
</evidence>
<dbReference type="OrthoDB" id="3854212at2"/>
<dbReference type="EMBL" id="QKYN01000047">
    <property type="protein sequence ID" value="RAG85205.1"/>
    <property type="molecule type" value="Genomic_DNA"/>
</dbReference>
<organism evidence="2 3">
    <name type="scientific">Streptacidiphilus pinicola</name>
    <dbReference type="NCBI Taxonomy" id="2219663"/>
    <lineage>
        <taxon>Bacteria</taxon>
        <taxon>Bacillati</taxon>
        <taxon>Actinomycetota</taxon>
        <taxon>Actinomycetes</taxon>
        <taxon>Kitasatosporales</taxon>
        <taxon>Streptomycetaceae</taxon>
        <taxon>Streptacidiphilus</taxon>
    </lineage>
</organism>
<dbReference type="AlphaFoldDB" id="A0A2X0K7G0"/>
<protein>
    <submittedName>
        <fullName evidence="2">Uncharacterized protein</fullName>
    </submittedName>
</protein>
<dbReference type="Proteomes" id="UP000248889">
    <property type="component" value="Unassembled WGS sequence"/>
</dbReference>